<reference evidence="2 3" key="1">
    <citation type="submission" date="2022-03" db="EMBL/GenBank/DDBJ databases">
        <title>Complete genome sequence of Enterococcus innesii DB-1.</title>
        <authorList>
            <person name="Fukuda D."/>
            <person name="Nolasco-Hipolito C."/>
        </authorList>
    </citation>
    <scope>NUCLEOTIDE SEQUENCE [LARGE SCALE GENOMIC DNA]</scope>
    <source>
        <strain evidence="2 3">DB-1</strain>
    </source>
</reference>
<feature type="transmembrane region" description="Helical" evidence="1">
    <location>
        <begin position="63"/>
        <end position="92"/>
    </location>
</feature>
<gene>
    <name evidence="2" type="ORF">ENLAB_10780</name>
</gene>
<evidence type="ECO:0000313" key="3">
    <source>
        <dbReference type="Proteomes" id="UP000831692"/>
    </source>
</evidence>
<sequence>MISMNETSFDELLTGNPLLEINTQALLLLVIFAWASASLIAWKWRNEYQAAKIIRDYAYYAPLHLIVGWVFLNAAIVLVIGSYFMGLIVLLFRSNNYFYK</sequence>
<keyword evidence="3" id="KW-1185">Reference proteome</keyword>
<organism evidence="2 3">
    <name type="scientific">Enterococcus innesii</name>
    <dbReference type="NCBI Taxonomy" id="2839759"/>
    <lineage>
        <taxon>Bacteria</taxon>
        <taxon>Bacillati</taxon>
        <taxon>Bacillota</taxon>
        <taxon>Bacilli</taxon>
        <taxon>Lactobacillales</taxon>
        <taxon>Enterococcaceae</taxon>
        <taxon>Enterococcus</taxon>
    </lineage>
</organism>
<accession>A0ABN6NRJ3</accession>
<keyword evidence="1" id="KW-0472">Membrane</keyword>
<proteinExistence type="predicted"/>
<dbReference type="EMBL" id="AP025635">
    <property type="protein sequence ID" value="BDG67514.1"/>
    <property type="molecule type" value="Genomic_DNA"/>
</dbReference>
<feature type="transmembrane region" description="Helical" evidence="1">
    <location>
        <begin position="21"/>
        <end position="42"/>
    </location>
</feature>
<dbReference type="Proteomes" id="UP000831692">
    <property type="component" value="Chromosome"/>
</dbReference>
<evidence type="ECO:0000256" key="1">
    <source>
        <dbReference type="SAM" id="Phobius"/>
    </source>
</evidence>
<keyword evidence="1" id="KW-1133">Transmembrane helix</keyword>
<evidence type="ECO:0000313" key="2">
    <source>
        <dbReference type="EMBL" id="BDG67514.1"/>
    </source>
</evidence>
<keyword evidence="1" id="KW-0812">Transmembrane</keyword>
<name>A0ABN6NRJ3_9ENTE</name>
<protein>
    <submittedName>
        <fullName evidence="2">Uncharacterized protein</fullName>
    </submittedName>
</protein>